<comment type="caution">
    <text evidence="2">The sequence shown here is derived from an EMBL/GenBank/DDBJ whole genome shotgun (WGS) entry which is preliminary data.</text>
</comment>
<keyword evidence="3" id="KW-1185">Reference proteome</keyword>
<feature type="chain" id="PRO_5032934004" evidence="1">
    <location>
        <begin position="22"/>
        <end position="207"/>
    </location>
</feature>
<sequence>MKIFFYLLILFTVFCLDKVSSQSDDALQCVIFSERYREYMYAANFMFAKHWQRAVYTFPLGLIYSIKNGANFDFKEDDRKGVWIFEPVPDRQNVFYLKNLRYEEYLYAGDPQRAIFFIVTTNNRNVHTKKEKPVNDETFMWRFEQLNKRGTYHIFNVKYNEPLFAGGRSHNDDIRRSVLTWYKTPDGSQFYWNVKCKNDKLLDKNSS</sequence>
<gene>
    <name evidence="2" type="ORF">OXX778_LOCUS11543</name>
</gene>
<evidence type="ECO:0000313" key="2">
    <source>
        <dbReference type="EMBL" id="CAF0903904.1"/>
    </source>
</evidence>
<dbReference type="Proteomes" id="UP000663879">
    <property type="component" value="Unassembled WGS sequence"/>
</dbReference>
<dbReference type="EMBL" id="CAJNOC010001965">
    <property type="protein sequence ID" value="CAF0903904.1"/>
    <property type="molecule type" value="Genomic_DNA"/>
</dbReference>
<evidence type="ECO:0000313" key="3">
    <source>
        <dbReference type="Proteomes" id="UP000663879"/>
    </source>
</evidence>
<proteinExistence type="predicted"/>
<dbReference type="InterPro" id="IPR035992">
    <property type="entry name" value="Ricin_B-like_lectins"/>
</dbReference>
<name>A0A813ZVP5_9BILA</name>
<accession>A0A813ZVP5</accession>
<organism evidence="2 3">
    <name type="scientific">Brachionus calyciflorus</name>
    <dbReference type="NCBI Taxonomy" id="104777"/>
    <lineage>
        <taxon>Eukaryota</taxon>
        <taxon>Metazoa</taxon>
        <taxon>Spiralia</taxon>
        <taxon>Gnathifera</taxon>
        <taxon>Rotifera</taxon>
        <taxon>Eurotatoria</taxon>
        <taxon>Monogononta</taxon>
        <taxon>Pseudotrocha</taxon>
        <taxon>Ploima</taxon>
        <taxon>Brachionidae</taxon>
        <taxon>Brachionus</taxon>
    </lineage>
</organism>
<protein>
    <submittedName>
        <fullName evidence="2">Uncharacterized protein</fullName>
    </submittedName>
</protein>
<evidence type="ECO:0000256" key="1">
    <source>
        <dbReference type="SAM" id="SignalP"/>
    </source>
</evidence>
<reference evidence="2" key="1">
    <citation type="submission" date="2021-02" db="EMBL/GenBank/DDBJ databases">
        <authorList>
            <person name="Nowell W R."/>
        </authorList>
    </citation>
    <scope>NUCLEOTIDE SEQUENCE</scope>
    <source>
        <strain evidence="2">Ploen Becks lab</strain>
    </source>
</reference>
<dbReference type="OrthoDB" id="7938441at2759"/>
<dbReference type="AlphaFoldDB" id="A0A813ZVP5"/>
<feature type="signal peptide" evidence="1">
    <location>
        <begin position="1"/>
        <end position="21"/>
    </location>
</feature>
<dbReference type="SUPFAM" id="SSF50370">
    <property type="entry name" value="Ricin B-like lectins"/>
    <property type="match status" value="1"/>
</dbReference>
<keyword evidence="1" id="KW-0732">Signal</keyword>